<dbReference type="Proteomes" id="UP000308600">
    <property type="component" value="Unassembled WGS sequence"/>
</dbReference>
<reference evidence="1 2" key="1">
    <citation type="journal article" date="2019" name="Nat. Ecol. Evol.">
        <title>Megaphylogeny resolves global patterns of mushroom evolution.</title>
        <authorList>
            <person name="Varga T."/>
            <person name="Krizsan K."/>
            <person name="Foldi C."/>
            <person name="Dima B."/>
            <person name="Sanchez-Garcia M."/>
            <person name="Sanchez-Ramirez S."/>
            <person name="Szollosi G.J."/>
            <person name="Szarkandi J.G."/>
            <person name="Papp V."/>
            <person name="Albert L."/>
            <person name="Andreopoulos W."/>
            <person name="Angelini C."/>
            <person name="Antonin V."/>
            <person name="Barry K.W."/>
            <person name="Bougher N.L."/>
            <person name="Buchanan P."/>
            <person name="Buyck B."/>
            <person name="Bense V."/>
            <person name="Catcheside P."/>
            <person name="Chovatia M."/>
            <person name="Cooper J."/>
            <person name="Damon W."/>
            <person name="Desjardin D."/>
            <person name="Finy P."/>
            <person name="Geml J."/>
            <person name="Haridas S."/>
            <person name="Hughes K."/>
            <person name="Justo A."/>
            <person name="Karasinski D."/>
            <person name="Kautmanova I."/>
            <person name="Kiss B."/>
            <person name="Kocsube S."/>
            <person name="Kotiranta H."/>
            <person name="LaButti K.M."/>
            <person name="Lechner B.E."/>
            <person name="Liimatainen K."/>
            <person name="Lipzen A."/>
            <person name="Lukacs Z."/>
            <person name="Mihaltcheva S."/>
            <person name="Morgado L.N."/>
            <person name="Niskanen T."/>
            <person name="Noordeloos M.E."/>
            <person name="Ohm R.A."/>
            <person name="Ortiz-Santana B."/>
            <person name="Ovrebo C."/>
            <person name="Racz N."/>
            <person name="Riley R."/>
            <person name="Savchenko A."/>
            <person name="Shiryaev A."/>
            <person name="Soop K."/>
            <person name="Spirin V."/>
            <person name="Szebenyi C."/>
            <person name="Tomsovsky M."/>
            <person name="Tulloss R.E."/>
            <person name="Uehling J."/>
            <person name="Grigoriev I.V."/>
            <person name="Vagvolgyi C."/>
            <person name="Papp T."/>
            <person name="Martin F.M."/>
            <person name="Miettinen O."/>
            <person name="Hibbett D.S."/>
            <person name="Nagy L.G."/>
        </authorList>
    </citation>
    <scope>NUCLEOTIDE SEQUENCE [LARGE SCALE GENOMIC DNA]</scope>
    <source>
        <strain evidence="1 2">NL-1719</strain>
    </source>
</reference>
<organism evidence="1 2">
    <name type="scientific">Pluteus cervinus</name>
    <dbReference type="NCBI Taxonomy" id="181527"/>
    <lineage>
        <taxon>Eukaryota</taxon>
        <taxon>Fungi</taxon>
        <taxon>Dikarya</taxon>
        <taxon>Basidiomycota</taxon>
        <taxon>Agaricomycotina</taxon>
        <taxon>Agaricomycetes</taxon>
        <taxon>Agaricomycetidae</taxon>
        <taxon>Agaricales</taxon>
        <taxon>Pluteineae</taxon>
        <taxon>Pluteaceae</taxon>
        <taxon>Pluteus</taxon>
    </lineage>
</organism>
<keyword evidence="2" id="KW-1185">Reference proteome</keyword>
<gene>
    <name evidence="1" type="ORF">BDN72DRAFT_965355</name>
</gene>
<accession>A0ACD3A603</accession>
<name>A0ACD3A603_9AGAR</name>
<proteinExistence type="predicted"/>
<dbReference type="EMBL" id="ML208694">
    <property type="protein sequence ID" value="TFK61108.1"/>
    <property type="molecule type" value="Genomic_DNA"/>
</dbReference>
<sequence length="251" mass="27986">MTCREYEDSVRPTKTLNQFLSPNHGVGPSRPTSPAGSIIGLELVPSSPLPSFDEISLESLVPRIVVLVDDCLSMRGERWTKIRRALGELTKEASQRTGRGIDLHFLHWKPQQSHQNIPAEQFISIIFDSVNPNGPTSSVFGWKLCSLLAGGRTHPPTKYIFFLSGKPQELDSIGTHITNAARALEDPKSQLEFEFIQFRDEISGSMTPYYAEELVQMLKQNPVIADLVNAKIWSTKDEYSSGKLDAWTSGL</sequence>
<protein>
    <submittedName>
        <fullName evidence="1">Uncharacterized protein</fullName>
    </submittedName>
</protein>
<evidence type="ECO:0000313" key="2">
    <source>
        <dbReference type="Proteomes" id="UP000308600"/>
    </source>
</evidence>
<evidence type="ECO:0000313" key="1">
    <source>
        <dbReference type="EMBL" id="TFK61108.1"/>
    </source>
</evidence>